<organism evidence="2 3">
    <name type="scientific">Phialocephala subalpina</name>
    <dbReference type="NCBI Taxonomy" id="576137"/>
    <lineage>
        <taxon>Eukaryota</taxon>
        <taxon>Fungi</taxon>
        <taxon>Dikarya</taxon>
        <taxon>Ascomycota</taxon>
        <taxon>Pezizomycotina</taxon>
        <taxon>Leotiomycetes</taxon>
        <taxon>Helotiales</taxon>
        <taxon>Mollisiaceae</taxon>
        <taxon>Phialocephala</taxon>
        <taxon>Phialocephala fortinii species complex</taxon>
    </lineage>
</organism>
<name>A0A1L7WRN2_9HELO</name>
<keyword evidence="3" id="KW-1185">Reference proteome</keyword>
<sequence length="331" mass="36629">MMAILSGVPGLEINVQSLEGGVPTDLQEHNDDGGWTFRKFSDVEDAKRSSKYVESKADAEFRIRIVLKHPYQMTSQSLTFKASVDGHGIAQASCTKDYFTRASGFYMELISARLDRINANQITSRPLKFSSIKKVDDADSTRVKEDVKAVAGLGEISVSVFRTMQRDPILPVPANYASPQHTPPTEVAEKALKGKAISHAVTYGDKQVMVRRMKETVDVDGPNNPVGVFVFKYRSREDLQAELIIPRSPSPEAPIPSMDAKNLGNLPAERRARLASLKREIEKIKAEDDNVHPQLCNRGVKRRSAPELISGRAYKTSRTTTGTVVVDLTDE</sequence>
<reference evidence="2 3" key="1">
    <citation type="submission" date="2016-03" db="EMBL/GenBank/DDBJ databases">
        <authorList>
            <person name="Ploux O."/>
        </authorList>
    </citation>
    <scope>NUCLEOTIDE SEQUENCE [LARGE SCALE GENOMIC DNA]</scope>
    <source>
        <strain evidence="2 3">UAMH 11012</strain>
    </source>
</reference>
<dbReference type="PANTHER" id="PTHR36223">
    <property type="entry name" value="BETA-LACTAMASE-TYPE TRANSPEPTIDASE FOLD DOMAIN CONTAINING PROTEIN"/>
    <property type="match status" value="1"/>
</dbReference>
<accession>A0A1L7WRN2</accession>
<feature type="domain" description="DUF7918" evidence="1">
    <location>
        <begin position="42"/>
        <end position="248"/>
    </location>
</feature>
<proteinExistence type="predicted"/>
<dbReference type="OrthoDB" id="3364132at2759"/>
<dbReference type="InterPro" id="IPR057678">
    <property type="entry name" value="DUF7918"/>
</dbReference>
<gene>
    <name evidence="2" type="ORF">PAC_05296</name>
</gene>
<dbReference type="STRING" id="576137.A0A1L7WRN2"/>
<evidence type="ECO:0000259" key="1">
    <source>
        <dbReference type="Pfam" id="PF25534"/>
    </source>
</evidence>
<evidence type="ECO:0000313" key="3">
    <source>
        <dbReference type="Proteomes" id="UP000184330"/>
    </source>
</evidence>
<dbReference type="Proteomes" id="UP000184330">
    <property type="component" value="Unassembled WGS sequence"/>
</dbReference>
<protein>
    <recommendedName>
        <fullName evidence="1">DUF7918 domain-containing protein</fullName>
    </recommendedName>
</protein>
<dbReference type="Pfam" id="PF25534">
    <property type="entry name" value="DUF7918"/>
    <property type="match status" value="1"/>
</dbReference>
<dbReference type="EMBL" id="FJOG01000006">
    <property type="protein sequence ID" value="CZR55409.1"/>
    <property type="molecule type" value="Genomic_DNA"/>
</dbReference>
<dbReference type="PANTHER" id="PTHR36223:SF1">
    <property type="entry name" value="TRANSCRIPTION ELONGATION FACTOR EAF N-TERMINAL DOMAIN-CONTAINING PROTEIN"/>
    <property type="match status" value="1"/>
</dbReference>
<dbReference type="AlphaFoldDB" id="A0A1L7WRN2"/>
<evidence type="ECO:0000313" key="2">
    <source>
        <dbReference type="EMBL" id="CZR55409.1"/>
    </source>
</evidence>